<gene>
    <name evidence="1" type="ORF">LCGC14_1136050</name>
</gene>
<proteinExistence type="predicted"/>
<comment type="caution">
    <text evidence="1">The sequence shown here is derived from an EMBL/GenBank/DDBJ whole genome shotgun (WGS) entry which is preliminary data.</text>
</comment>
<accession>A0A0F9M4H9</accession>
<evidence type="ECO:0000313" key="1">
    <source>
        <dbReference type="EMBL" id="KKN00614.1"/>
    </source>
</evidence>
<protein>
    <submittedName>
        <fullName evidence="1">Uncharacterized protein</fullName>
    </submittedName>
</protein>
<organism evidence="1">
    <name type="scientific">marine sediment metagenome</name>
    <dbReference type="NCBI Taxonomy" id="412755"/>
    <lineage>
        <taxon>unclassified sequences</taxon>
        <taxon>metagenomes</taxon>
        <taxon>ecological metagenomes</taxon>
    </lineage>
</organism>
<sequence>MSLRPVEPIPSMVIRLRVERFVRRTETEKGNQMHGRVIRIERISSRAGVIEEPAITSKGYQLADAAHGKNKHHAELAVYAKSLDEVVVLINKGFSLWMGAKGKRASLIAPGSLRIVRSEDGISA</sequence>
<dbReference type="EMBL" id="LAZR01005355">
    <property type="protein sequence ID" value="KKN00614.1"/>
    <property type="molecule type" value="Genomic_DNA"/>
</dbReference>
<name>A0A0F9M4H9_9ZZZZ</name>
<dbReference type="AlphaFoldDB" id="A0A0F9M4H9"/>
<reference evidence="1" key="1">
    <citation type="journal article" date="2015" name="Nature">
        <title>Complex archaea that bridge the gap between prokaryotes and eukaryotes.</title>
        <authorList>
            <person name="Spang A."/>
            <person name="Saw J.H."/>
            <person name="Jorgensen S.L."/>
            <person name="Zaremba-Niedzwiedzka K."/>
            <person name="Martijn J."/>
            <person name="Lind A.E."/>
            <person name="van Eijk R."/>
            <person name="Schleper C."/>
            <person name="Guy L."/>
            <person name="Ettema T.J."/>
        </authorList>
    </citation>
    <scope>NUCLEOTIDE SEQUENCE</scope>
</reference>